<protein>
    <submittedName>
        <fullName evidence="2">VOC family protein</fullName>
    </submittedName>
</protein>
<dbReference type="PANTHER" id="PTHR35908:SF1">
    <property type="entry name" value="CONSERVED PROTEIN"/>
    <property type="match status" value="1"/>
</dbReference>
<feature type="domain" description="Glyoxalase-like" evidence="1">
    <location>
        <begin position="7"/>
        <end position="126"/>
    </location>
</feature>
<keyword evidence="3" id="KW-1185">Reference proteome</keyword>
<dbReference type="Proteomes" id="UP001183410">
    <property type="component" value="Unassembled WGS sequence"/>
</dbReference>
<comment type="caution">
    <text evidence="2">The sequence shown here is derived from an EMBL/GenBank/DDBJ whole genome shotgun (WGS) entry which is preliminary data.</text>
</comment>
<reference evidence="3" key="1">
    <citation type="submission" date="2023-07" db="EMBL/GenBank/DDBJ databases">
        <title>30 novel species of actinomycetes from the DSMZ collection.</title>
        <authorList>
            <person name="Nouioui I."/>
        </authorList>
    </citation>
    <scope>NUCLEOTIDE SEQUENCE [LARGE SCALE GENOMIC DNA]</scope>
    <source>
        <strain evidence="3">DSM 44915</strain>
    </source>
</reference>
<dbReference type="Gene3D" id="3.10.180.10">
    <property type="entry name" value="2,3-Dihydroxybiphenyl 1,2-Dioxygenase, domain 1"/>
    <property type="match status" value="1"/>
</dbReference>
<dbReference type="SUPFAM" id="SSF54593">
    <property type="entry name" value="Glyoxalase/Bleomycin resistance protein/Dihydroxybiphenyl dioxygenase"/>
    <property type="match status" value="1"/>
</dbReference>
<gene>
    <name evidence="2" type="ORF">RM844_06900</name>
</gene>
<name>A0ABU2JM10_9ACTN</name>
<dbReference type="InterPro" id="IPR029068">
    <property type="entry name" value="Glyas_Bleomycin-R_OHBP_Dase"/>
</dbReference>
<proteinExistence type="predicted"/>
<accession>A0ABU2JM10</accession>
<dbReference type="InterPro" id="IPR041581">
    <property type="entry name" value="Glyoxalase_6"/>
</dbReference>
<dbReference type="RefSeq" id="WP_311665948.1">
    <property type="nucleotide sequence ID" value="NZ_JAVREO010000003.1"/>
</dbReference>
<dbReference type="EMBL" id="JAVREO010000003">
    <property type="protein sequence ID" value="MDT0266020.1"/>
    <property type="molecule type" value="Genomic_DNA"/>
</dbReference>
<dbReference type="Pfam" id="PF18029">
    <property type="entry name" value="Glyoxalase_6"/>
    <property type="match status" value="1"/>
</dbReference>
<sequence length="130" mass="13973">MARLHDIVFDAARPSAVARFWAAALDGYAVAPYDEAELARLRTLGVLDPADDPTVLVEPVGAAGPRVWFQLVPEGRRGKNRVHLDLRAADPAAETARLTALGARVVARHEGHLVLADPEGNEFCLFPEAG</sequence>
<evidence type="ECO:0000313" key="2">
    <source>
        <dbReference type="EMBL" id="MDT0266020.1"/>
    </source>
</evidence>
<evidence type="ECO:0000313" key="3">
    <source>
        <dbReference type="Proteomes" id="UP001183410"/>
    </source>
</evidence>
<dbReference type="PANTHER" id="PTHR35908">
    <property type="entry name" value="HYPOTHETICAL FUSION PROTEIN"/>
    <property type="match status" value="1"/>
</dbReference>
<dbReference type="CDD" id="cd06587">
    <property type="entry name" value="VOC"/>
    <property type="match status" value="1"/>
</dbReference>
<evidence type="ECO:0000259" key="1">
    <source>
        <dbReference type="Pfam" id="PF18029"/>
    </source>
</evidence>
<organism evidence="2 3">
    <name type="scientific">Streptomyces chisholmiae</name>
    <dbReference type="NCBI Taxonomy" id="3075540"/>
    <lineage>
        <taxon>Bacteria</taxon>
        <taxon>Bacillati</taxon>
        <taxon>Actinomycetota</taxon>
        <taxon>Actinomycetes</taxon>
        <taxon>Kitasatosporales</taxon>
        <taxon>Streptomycetaceae</taxon>
        <taxon>Streptomyces</taxon>
    </lineage>
</organism>